<keyword evidence="9" id="KW-1185">Reference proteome</keyword>
<feature type="transmembrane region" description="Helical" evidence="6">
    <location>
        <begin position="98"/>
        <end position="120"/>
    </location>
</feature>
<dbReference type="EMBL" id="SIHJ01000003">
    <property type="protein sequence ID" value="TWT32518.1"/>
    <property type="molecule type" value="Genomic_DNA"/>
</dbReference>
<proteinExistence type="predicted"/>
<evidence type="ECO:0000256" key="1">
    <source>
        <dbReference type="ARBA" id="ARBA00004167"/>
    </source>
</evidence>
<dbReference type="GO" id="GO:0006417">
    <property type="term" value="P:regulation of translation"/>
    <property type="evidence" value="ECO:0007669"/>
    <property type="project" value="TreeGrafter"/>
</dbReference>
<feature type="domain" description="Putative zinc-finger" evidence="7">
    <location>
        <begin position="12"/>
        <end position="33"/>
    </location>
</feature>
<dbReference type="GO" id="GO:0016989">
    <property type="term" value="F:sigma factor antagonist activity"/>
    <property type="evidence" value="ECO:0007669"/>
    <property type="project" value="TreeGrafter"/>
</dbReference>
<evidence type="ECO:0000256" key="2">
    <source>
        <dbReference type="ARBA" id="ARBA00022692"/>
    </source>
</evidence>
<dbReference type="Gene3D" id="1.10.10.1320">
    <property type="entry name" value="Anti-sigma factor, zinc-finger domain"/>
    <property type="match status" value="1"/>
</dbReference>
<reference evidence="8 9" key="1">
    <citation type="submission" date="2019-02" db="EMBL/GenBank/DDBJ databases">
        <title>Deep-cultivation of Planctomycetes and their phenomic and genomic characterization uncovers novel biology.</title>
        <authorList>
            <person name="Wiegand S."/>
            <person name="Jogler M."/>
            <person name="Boedeker C."/>
            <person name="Pinto D."/>
            <person name="Vollmers J."/>
            <person name="Rivas-Marin E."/>
            <person name="Kohn T."/>
            <person name="Peeters S.H."/>
            <person name="Heuer A."/>
            <person name="Rast P."/>
            <person name="Oberbeckmann S."/>
            <person name="Bunk B."/>
            <person name="Jeske O."/>
            <person name="Meyerdierks A."/>
            <person name="Storesund J.E."/>
            <person name="Kallscheuer N."/>
            <person name="Luecker S."/>
            <person name="Lage O.M."/>
            <person name="Pohl T."/>
            <person name="Merkel B.J."/>
            <person name="Hornburger P."/>
            <person name="Mueller R.-W."/>
            <person name="Bruemmer F."/>
            <person name="Labrenz M."/>
            <person name="Spormann A.M."/>
            <person name="Op Den Camp H."/>
            <person name="Overmann J."/>
            <person name="Amann R."/>
            <person name="Jetten M.S.M."/>
            <person name="Mascher T."/>
            <person name="Medema M.H."/>
            <person name="Devos D.P."/>
            <person name="Kaster A.-K."/>
            <person name="Ovreas L."/>
            <person name="Rohde M."/>
            <person name="Galperin M.Y."/>
            <person name="Jogler C."/>
        </authorList>
    </citation>
    <scope>NUCLEOTIDE SEQUENCE [LARGE SCALE GENOMIC DNA]</scope>
    <source>
        <strain evidence="8 9">KOR34</strain>
    </source>
</reference>
<evidence type="ECO:0000256" key="3">
    <source>
        <dbReference type="ARBA" id="ARBA00022989"/>
    </source>
</evidence>
<dbReference type="PANTHER" id="PTHR37461">
    <property type="entry name" value="ANTI-SIGMA-K FACTOR RSKA"/>
    <property type="match status" value="1"/>
</dbReference>
<comment type="subcellular location">
    <subcellularLocation>
        <location evidence="1">Membrane</location>
        <topology evidence="1">Single-pass membrane protein</topology>
    </subcellularLocation>
</comment>
<name>A0A5C5V211_9BACT</name>
<evidence type="ECO:0000256" key="5">
    <source>
        <dbReference type="SAM" id="MobiDB-lite"/>
    </source>
</evidence>
<evidence type="ECO:0000313" key="8">
    <source>
        <dbReference type="EMBL" id="TWT32518.1"/>
    </source>
</evidence>
<dbReference type="InterPro" id="IPR041916">
    <property type="entry name" value="Anti_sigma_zinc_sf"/>
</dbReference>
<dbReference type="AlphaFoldDB" id="A0A5C5V211"/>
<dbReference type="InterPro" id="IPR027383">
    <property type="entry name" value="Znf_put"/>
</dbReference>
<dbReference type="Proteomes" id="UP000316714">
    <property type="component" value="Unassembled WGS sequence"/>
</dbReference>
<dbReference type="Pfam" id="PF13490">
    <property type="entry name" value="zf-HC2"/>
    <property type="match status" value="1"/>
</dbReference>
<accession>A0A5C5V211</accession>
<evidence type="ECO:0000313" key="9">
    <source>
        <dbReference type="Proteomes" id="UP000316714"/>
    </source>
</evidence>
<evidence type="ECO:0000256" key="4">
    <source>
        <dbReference type="ARBA" id="ARBA00023136"/>
    </source>
</evidence>
<keyword evidence="3 6" id="KW-1133">Transmembrane helix</keyword>
<gene>
    <name evidence="8" type="ORF">KOR34_42810</name>
</gene>
<protein>
    <recommendedName>
        <fullName evidence="7">Putative zinc-finger domain-containing protein</fullName>
    </recommendedName>
</protein>
<sequence>MSSPSQSDDASREMLVAYLDGELSPEEARDVERRISEDPELRQEMQSLEKAWNALDDLPKSTVDEDFSRTTIEMVAVEAQREVAELTAAMPVTRRRRWWGVALLGAAAAVAGFLMVRGFVSTPDRQLVQDLPVLWGIEPLSQNADAQFLTLLASRQPDLVQRHGCCQVQDDAAEWTKIAGESRAQRRARLRDLSGVDQDRLKTAERRFLSLSETRQQALRDRYESIAQAPSQTPDLRRVALAYADWTAGLTPNTQFELRQIADPEERVDRVADLRRQELARARRDLTTRDEARLRKAIAEVAQRPGLNDLYAELRRGRNQRLDAWEARGGTNEPRHAREFRKKVREWSDRFDAAIESQPALRVAMIPQVAFGGDRNGGGRPWPGIRDELRDRAREEWAEMEPLLTRKLGEPVLEGLSDDPPERRASKMRQWILKLASDDINPSSMEGFFTSDALTDKERMELLALPRNEMDERIRHLYVERQLGGVDPRTLEEMTRALGGRDGRGPDGRGRPDKDRRGRDDRDRDSDDDRRGPPKDPRGER</sequence>
<dbReference type="PANTHER" id="PTHR37461:SF1">
    <property type="entry name" value="ANTI-SIGMA-K FACTOR RSKA"/>
    <property type="match status" value="1"/>
</dbReference>
<keyword evidence="4 6" id="KW-0472">Membrane</keyword>
<keyword evidence="2 6" id="KW-0812">Transmembrane</keyword>
<dbReference type="RefSeq" id="WP_197531639.1">
    <property type="nucleotide sequence ID" value="NZ_SIHJ01000003.1"/>
</dbReference>
<evidence type="ECO:0000256" key="6">
    <source>
        <dbReference type="SAM" id="Phobius"/>
    </source>
</evidence>
<comment type="caution">
    <text evidence="8">The sequence shown here is derived from an EMBL/GenBank/DDBJ whole genome shotgun (WGS) entry which is preliminary data.</text>
</comment>
<feature type="region of interest" description="Disordered" evidence="5">
    <location>
        <begin position="496"/>
        <end position="541"/>
    </location>
</feature>
<dbReference type="GO" id="GO:0016020">
    <property type="term" value="C:membrane"/>
    <property type="evidence" value="ECO:0007669"/>
    <property type="project" value="UniProtKB-SubCell"/>
</dbReference>
<evidence type="ECO:0000259" key="7">
    <source>
        <dbReference type="Pfam" id="PF13490"/>
    </source>
</evidence>
<organism evidence="8 9">
    <name type="scientific">Posidoniimonas corsicana</name>
    <dbReference type="NCBI Taxonomy" id="1938618"/>
    <lineage>
        <taxon>Bacteria</taxon>
        <taxon>Pseudomonadati</taxon>
        <taxon>Planctomycetota</taxon>
        <taxon>Planctomycetia</taxon>
        <taxon>Pirellulales</taxon>
        <taxon>Lacipirellulaceae</taxon>
        <taxon>Posidoniimonas</taxon>
    </lineage>
</organism>
<dbReference type="InterPro" id="IPR051474">
    <property type="entry name" value="Anti-sigma-K/W_factor"/>
</dbReference>